<keyword evidence="4" id="KW-1185">Reference proteome</keyword>
<dbReference type="InterPro" id="IPR001304">
    <property type="entry name" value="C-type_lectin-like"/>
</dbReference>
<dbReference type="Pfam" id="PF00059">
    <property type="entry name" value="Lectin_C"/>
    <property type="match status" value="1"/>
</dbReference>
<dbReference type="PROSITE" id="PS00615">
    <property type="entry name" value="C_TYPE_LECTIN_1"/>
    <property type="match status" value="1"/>
</dbReference>
<sequence length="360" mass="40348">MQMELRRKAKLAKIDYKNKVEQKLISGNAKEAWQGLNIMMGRTPKPAGAACPDPTLAEKLNIFFTRFNEGSATPSWAPPTPSSNLQPLFINEQLVTSTLHRVNPHKASGPDRLRGRVLKECSTQLSGVLTRLFQHLLDSGCYIKSRGLFTHHSITCLKKSNCHSSTHLTDISVTNIMKVLIVFAFVCVSLFARAATVPVESESVTVEVLKIDPEADEAELHVPEEIGNETAQHRFCPDGWFSYQSNCYIFVNTVRNWFNAEKHCNDIGGSLASVISSSEYRYLQSLTTTANQPYAWIGGFYLQSNWLWIDRSGMYYTNWYIQSTPASNPCMYLQSAVGQGWRNAGCSSSYPSICVHLNRC</sequence>
<organism evidence="3 4">
    <name type="scientific">Umbra pygmaea</name>
    <name type="common">Eastern mudminnow</name>
    <dbReference type="NCBI Taxonomy" id="75934"/>
    <lineage>
        <taxon>Eukaryota</taxon>
        <taxon>Metazoa</taxon>
        <taxon>Chordata</taxon>
        <taxon>Craniata</taxon>
        <taxon>Vertebrata</taxon>
        <taxon>Euteleostomi</taxon>
        <taxon>Actinopterygii</taxon>
        <taxon>Neopterygii</taxon>
        <taxon>Teleostei</taxon>
        <taxon>Protacanthopterygii</taxon>
        <taxon>Esociformes</taxon>
        <taxon>Umbridae</taxon>
        <taxon>Umbra</taxon>
    </lineage>
</organism>
<dbReference type="InterPro" id="IPR016187">
    <property type="entry name" value="CTDL_fold"/>
</dbReference>
<accession>A0ABD0XR80</accession>
<dbReference type="Proteomes" id="UP001557470">
    <property type="component" value="Unassembled WGS sequence"/>
</dbReference>
<proteinExistence type="predicted"/>
<evidence type="ECO:0000256" key="1">
    <source>
        <dbReference type="ARBA" id="ARBA00023157"/>
    </source>
</evidence>
<dbReference type="CDD" id="cd00037">
    <property type="entry name" value="CLECT"/>
    <property type="match status" value="1"/>
</dbReference>
<protein>
    <recommendedName>
        <fullName evidence="2">C-type lectin domain-containing protein</fullName>
    </recommendedName>
</protein>
<dbReference type="InterPro" id="IPR050111">
    <property type="entry name" value="C-type_lectin/snaclec_domain"/>
</dbReference>
<feature type="domain" description="C-type lectin" evidence="2">
    <location>
        <begin position="243"/>
        <end position="355"/>
    </location>
</feature>
<comment type="caution">
    <text evidence="3">The sequence shown here is derived from an EMBL/GenBank/DDBJ whole genome shotgun (WGS) entry which is preliminary data.</text>
</comment>
<gene>
    <name evidence="3" type="ORF">UPYG_G00046960</name>
</gene>
<dbReference type="PROSITE" id="PS50041">
    <property type="entry name" value="C_TYPE_LECTIN_2"/>
    <property type="match status" value="1"/>
</dbReference>
<dbReference type="InterPro" id="IPR018378">
    <property type="entry name" value="C-type_lectin_CS"/>
</dbReference>
<evidence type="ECO:0000313" key="4">
    <source>
        <dbReference type="Proteomes" id="UP001557470"/>
    </source>
</evidence>
<dbReference type="SUPFAM" id="SSF56436">
    <property type="entry name" value="C-type lectin-like"/>
    <property type="match status" value="1"/>
</dbReference>
<evidence type="ECO:0000259" key="2">
    <source>
        <dbReference type="PROSITE" id="PS50041"/>
    </source>
</evidence>
<keyword evidence="1" id="KW-1015">Disulfide bond</keyword>
<name>A0ABD0XR80_UMBPY</name>
<dbReference type="Gene3D" id="3.10.100.10">
    <property type="entry name" value="Mannose-Binding Protein A, subunit A"/>
    <property type="match status" value="1"/>
</dbReference>
<evidence type="ECO:0000313" key="3">
    <source>
        <dbReference type="EMBL" id="KAL1023838.1"/>
    </source>
</evidence>
<dbReference type="InterPro" id="IPR016186">
    <property type="entry name" value="C-type_lectin-like/link_sf"/>
</dbReference>
<dbReference type="SMART" id="SM00034">
    <property type="entry name" value="CLECT"/>
    <property type="match status" value="1"/>
</dbReference>
<reference evidence="3 4" key="1">
    <citation type="submission" date="2024-06" db="EMBL/GenBank/DDBJ databases">
        <authorList>
            <person name="Pan Q."/>
            <person name="Wen M."/>
            <person name="Jouanno E."/>
            <person name="Zahm M."/>
            <person name="Klopp C."/>
            <person name="Cabau C."/>
            <person name="Louis A."/>
            <person name="Berthelot C."/>
            <person name="Parey E."/>
            <person name="Roest Crollius H."/>
            <person name="Montfort J."/>
            <person name="Robinson-Rechavi M."/>
            <person name="Bouchez O."/>
            <person name="Lampietro C."/>
            <person name="Lopez Roques C."/>
            <person name="Donnadieu C."/>
            <person name="Postlethwait J."/>
            <person name="Bobe J."/>
            <person name="Verreycken H."/>
            <person name="Guiguen Y."/>
        </authorList>
    </citation>
    <scope>NUCLEOTIDE SEQUENCE [LARGE SCALE GENOMIC DNA]</scope>
    <source>
        <strain evidence="3">Up_M1</strain>
        <tissue evidence="3">Testis</tissue>
    </source>
</reference>
<dbReference type="PANTHER" id="PTHR22803">
    <property type="entry name" value="MANNOSE, PHOSPHOLIPASE, LECTIN RECEPTOR RELATED"/>
    <property type="match status" value="1"/>
</dbReference>
<dbReference type="AlphaFoldDB" id="A0ABD0XR80"/>
<dbReference type="EMBL" id="JAGEUA010000001">
    <property type="protein sequence ID" value="KAL1023838.1"/>
    <property type="molecule type" value="Genomic_DNA"/>
</dbReference>